<protein>
    <submittedName>
        <fullName evidence="1">Uncharacterized protein</fullName>
    </submittedName>
</protein>
<accession>A0A481YPF6</accession>
<organism evidence="1">
    <name type="scientific">Pithovirus LCDPAC02</name>
    <dbReference type="NCBI Taxonomy" id="2506601"/>
    <lineage>
        <taxon>Viruses</taxon>
        <taxon>Pithoviruses</taxon>
    </lineage>
</organism>
<evidence type="ECO:0000313" key="1">
    <source>
        <dbReference type="EMBL" id="QBK84847.1"/>
    </source>
</evidence>
<reference evidence="1" key="1">
    <citation type="journal article" date="2019" name="MBio">
        <title>Virus Genomes from Deep Sea Sediments Expand the Ocean Megavirome and Support Independent Origins of Viral Gigantism.</title>
        <authorList>
            <person name="Backstrom D."/>
            <person name="Yutin N."/>
            <person name="Jorgensen S.L."/>
            <person name="Dharamshi J."/>
            <person name="Homa F."/>
            <person name="Zaremba-Niedwiedzka K."/>
            <person name="Spang A."/>
            <person name="Wolf Y.I."/>
            <person name="Koonin E.V."/>
            <person name="Ettema T.J."/>
        </authorList>
    </citation>
    <scope>NUCLEOTIDE SEQUENCE</scope>
</reference>
<proteinExistence type="predicted"/>
<gene>
    <name evidence="1" type="ORF">LCDPAC02_00460</name>
</gene>
<name>A0A481YPF6_9VIRU</name>
<sequence>MSKLLENANRCKILIKKIFRKLLDNEMLDKHRKYFYYIEYIYMRKCKRFESLSIDMCSKNKKIHSTIIFYIYYADNEQDIIRLHMNKTKVNKYYNIVYSTDLKYILPLTNKYFKIFTNSENTFNNSITSGKFYYYEDIAHRKIKISMNPNLYFYEISNLELLLKHF</sequence>
<dbReference type="EMBL" id="MK500299">
    <property type="protein sequence ID" value="QBK84847.1"/>
    <property type="molecule type" value="Genomic_DNA"/>
</dbReference>